<dbReference type="Gramene" id="mRNA:HanXRQr2_Chr17g0828471">
    <property type="protein sequence ID" value="mRNA:HanXRQr2_Chr17g0828471"/>
    <property type="gene ID" value="HanXRQr2_Chr17g0828471"/>
</dbReference>
<protein>
    <submittedName>
        <fullName evidence="1">Uncharacterized protein</fullName>
    </submittedName>
</protein>
<reference evidence="1" key="2">
    <citation type="submission" date="2020-06" db="EMBL/GenBank/DDBJ databases">
        <title>Helianthus annuus Genome sequencing and assembly Release 2.</title>
        <authorList>
            <person name="Gouzy J."/>
            <person name="Langlade N."/>
            <person name="Munos S."/>
        </authorList>
    </citation>
    <scope>NUCLEOTIDE SEQUENCE</scope>
    <source>
        <tissue evidence="1">Leaves</tissue>
    </source>
</reference>
<organism evidence="1 2">
    <name type="scientific">Helianthus annuus</name>
    <name type="common">Common sunflower</name>
    <dbReference type="NCBI Taxonomy" id="4232"/>
    <lineage>
        <taxon>Eukaryota</taxon>
        <taxon>Viridiplantae</taxon>
        <taxon>Streptophyta</taxon>
        <taxon>Embryophyta</taxon>
        <taxon>Tracheophyta</taxon>
        <taxon>Spermatophyta</taxon>
        <taxon>Magnoliopsida</taxon>
        <taxon>eudicotyledons</taxon>
        <taxon>Gunneridae</taxon>
        <taxon>Pentapetalae</taxon>
        <taxon>asterids</taxon>
        <taxon>campanulids</taxon>
        <taxon>Asterales</taxon>
        <taxon>Asteraceae</taxon>
        <taxon>Asteroideae</taxon>
        <taxon>Heliantheae alliance</taxon>
        <taxon>Heliantheae</taxon>
        <taxon>Helianthus</taxon>
    </lineage>
</organism>
<name>A0A9K3GW35_HELAN</name>
<accession>A0A9K3GW35</accession>
<dbReference type="Proteomes" id="UP000215914">
    <property type="component" value="Unassembled WGS sequence"/>
</dbReference>
<dbReference type="EMBL" id="MNCJ02000332">
    <property type="protein sequence ID" value="KAF5757585.1"/>
    <property type="molecule type" value="Genomic_DNA"/>
</dbReference>
<comment type="caution">
    <text evidence="1">The sequence shown here is derived from an EMBL/GenBank/DDBJ whole genome shotgun (WGS) entry which is preliminary data.</text>
</comment>
<evidence type="ECO:0000313" key="1">
    <source>
        <dbReference type="EMBL" id="KAF5757585.1"/>
    </source>
</evidence>
<reference evidence="1" key="1">
    <citation type="journal article" date="2017" name="Nature">
        <title>The sunflower genome provides insights into oil metabolism, flowering and Asterid evolution.</title>
        <authorList>
            <person name="Badouin H."/>
            <person name="Gouzy J."/>
            <person name="Grassa C.J."/>
            <person name="Murat F."/>
            <person name="Staton S.E."/>
            <person name="Cottret L."/>
            <person name="Lelandais-Briere C."/>
            <person name="Owens G.L."/>
            <person name="Carrere S."/>
            <person name="Mayjonade B."/>
            <person name="Legrand L."/>
            <person name="Gill N."/>
            <person name="Kane N.C."/>
            <person name="Bowers J.E."/>
            <person name="Hubner S."/>
            <person name="Bellec A."/>
            <person name="Berard A."/>
            <person name="Berges H."/>
            <person name="Blanchet N."/>
            <person name="Boniface M.C."/>
            <person name="Brunel D."/>
            <person name="Catrice O."/>
            <person name="Chaidir N."/>
            <person name="Claudel C."/>
            <person name="Donnadieu C."/>
            <person name="Faraut T."/>
            <person name="Fievet G."/>
            <person name="Helmstetter N."/>
            <person name="King M."/>
            <person name="Knapp S.J."/>
            <person name="Lai Z."/>
            <person name="Le Paslier M.C."/>
            <person name="Lippi Y."/>
            <person name="Lorenzon L."/>
            <person name="Mandel J.R."/>
            <person name="Marage G."/>
            <person name="Marchand G."/>
            <person name="Marquand E."/>
            <person name="Bret-Mestries E."/>
            <person name="Morien E."/>
            <person name="Nambeesan S."/>
            <person name="Nguyen T."/>
            <person name="Pegot-Espagnet P."/>
            <person name="Pouilly N."/>
            <person name="Raftis F."/>
            <person name="Sallet E."/>
            <person name="Schiex T."/>
            <person name="Thomas J."/>
            <person name="Vandecasteele C."/>
            <person name="Vares D."/>
            <person name="Vear F."/>
            <person name="Vautrin S."/>
            <person name="Crespi M."/>
            <person name="Mangin B."/>
            <person name="Burke J.M."/>
            <person name="Salse J."/>
            <person name="Munos S."/>
            <person name="Vincourt P."/>
            <person name="Rieseberg L.H."/>
            <person name="Langlade N.B."/>
        </authorList>
    </citation>
    <scope>NUCLEOTIDE SEQUENCE</scope>
    <source>
        <tissue evidence="1">Leaves</tissue>
    </source>
</reference>
<sequence>MIRVDFHYSSSPHEFQAYRAQDLPCSHLQISSLYTSEGSESPPHQ</sequence>
<keyword evidence="2" id="KW-1185">Reference proteome</keyword>
<gene>
    <name evidence="1" type="ORF">HanXRQr2_Chr17g0828471</name>
</gene>
<dbReference type="AlphaFoldDB" id="A0A9K3GW35"/>
<proteinExistence type="predicted"/>
<evidence type="ECO:0000313" key="2">
    <source>
        <dbReference type="Proteomes" id="UP000215914"/>
    </source>
</evidence>